<gene>
    <name evidence="3" type="ORF">GSBLH_T00006641001</name>
</gene>
<sequence length="708" mass="83079">MNQERNELVESEADALLEWVNSCPSVRRTYSQFLDLRDGISISMILNDIDPTNFNLTPVDRSFLSDEDALENLKNIIRAIVHYYDKTRGWELESNIALSSIFLKLLFSFRLIRSNDPEPLVLIIRWVITTILFSEKKRQYITTILSLSSETQFYLQCIIETVMNAFPQDSANSSALSEMHTILEESSISLGNDDASFSILENSRMELRHRFEEEIQQLESKLLQLQQQLSCEKEESESLRRQRDDLQKEVGKLESELRDQRQIVKGLEGNERRLSLKAEEVNSKSNEEIRSLKESNEQLSIKLELYSSENERYLQEIEFLKKSKENEMAQHSVWTDRSTHIQMNLKKLEDEKRKLENEVEILTSEKEYLQKSAEKVNTLQSRLEALKEMESRYQELKQEHEELQSQFSARQIFVQDEISREELKRLREDNGALRGKLEATSLEQEDLQKQLQQLRSENSQLRERSFCCFFFSSTELKSVMRSMEVSPAPAVASDGASLQSMMSPNEQDAETKAKIRRYIVENSDLRLQLQRERQQHEESLKGKELEYEQSKVTLQEEFSKKLAENRELRGAMEEKERDIAGKSEVIADLREVVISQKEMIAKQETAIAEKEKELGEWKERFDGLSKTCDELKRKCDAFEAQAEEDRRKRRQISLNRAVEIDKRVIQREREVMMGNLFQKGNEMYTRVKKKILQESKPVQFLKKSTLYQ</sequence>
<feature type="coiled-coil region" evidence="1">
    <location>
        <begin position="515"/>
        <end position="546"/>
    </location>
</feature>
<dbReference type="PANTHER" id="PTHR45615:SF40">
    <property type="entry name" value="MYOSIN HEAVY CHAIN, NON-MUSCLE"/>
    <property type="match status" value="1"/>
</dbReference>
<dbReference type="EMBL" id="FN668661">
    <property type="protein sequence ID" value="CBK23554.2"/>
    <property type="molecule type" value="Genomic_DNA"/>
</dbReference>
<dbReference type="GO" id="GO:0030705">
    <property type="term" value="P:cytoskeleton-dependent intracellular transport"/>
    <property type="evidence" value="ECO:0007669"/>
    <property type="project" value="InterPro"/>
</dbReference>
<protein>
    <recommendedName>
        <fullName evidence="2">Calponin-homology (CH) domain-containing protein</fullName>
    </recommendedName>
</protein>
<dbReference type="OrthoDB" id="49395at2759"/>
<dbReference type="GO" id="GO:0000146">
    <property type="term" value="F:microfilament motor activity"/>
    <property type="evidence" value="ECO:0007669"/>
    <property type="project" value="TreeGrafter"/>
</dbReference>
<dbReference type="Pfam" id="PF19047">
    <property type="entry name" value="HOOK_N"/>
    <property type="match status" value="1"/>
</dbReference>
<dbReference type="GO" id="GO:0032982">
    <property type="term" value="C:myosin filament"/>
    <property type="evidence" value="ECO:0007669"/>
    <property type="project" value="TreeGrafter"/>
</dbReference>
<dbReference type="InterPro" id="IPR043936">
    <property type="entry name" value="HOOK_N"/>
</dbReference>
<feature type="domain" description="Calponin-homology (CH)" evidence="2">
    <location>
        <begin position="10"/>
        <end position="116"/>
    </location>
</feature>
<feature type="coiled-coil region" evidence="1">
    <location>
        <begin position="572"/>
        <end position="648"/>
    </location>
</feature>
<dbReference type="CDD" id="cd22211">
    <property type="entry name" value="HkD_SF"/>
    <property type="match status" value="1"/>
</dbReference>
<dbReference type="OMA" id="EMHTILE"/>
<dbReference type="InParanoid" id="D8M5V5"/>
<dbReference type="GeneID" id="24922765"/>
<dbReference type="AlphaFoldDB" id="D8M5V5"/>
<dbReference type="InterPro" id="IPR036872">
    <property type="entry name" value="CH_dom_sf"/>
</dbReference>
<dbReference type="Proteomes" id="UP000008312">
    <property type="component" value="Unassembled WGS sequence"/>
</dbReference>
<dbReference type="PANTHER" id="PTHR45615">
    <property type="entry name" value="MYOSIN HEAVY CHAIN, NON-MUSCLE"/>
    <property type="match status" value="1"/>
</dbReference>
<feature type="coiled-coil region" evidence="1">
    <location>
        <begin position="208"/>
        <end position="464"/>
    </location>
</feature>
<dbReference type="GO" id="GO:0051015">
    <property type="term" value="F:actin filament binding"/>
    <property type="evidence" value="ECO:0007669"/>
    <property type="project" value="TreeGrafter"/>
</dbReference>
<keyword evidence="1" id="KW-0175">Coiled coil</keyword>
<name>D8M5V5_BLAHO</name>
<dbReference type="PROSITE" id="PS50021">
    <property type="entry name" value="CH"/>
    <property type="match status" value="1"/>
</dbReference>
<dbReference type="SUPFAM" id="SSF116907">
    <property type="entry name" value="Hook domain"/>
    <property type="match status" value="1"/>
</dbReference>
<evidence type="ECO:0000259" key="2">
    <source>
        <dbReference type="PROSITE" id="PS50021"/>
    </source>
</evidence>
<evidence type="ECO:0000313" key="4">
    <source>
        <dbReference type="Proteomes" id="UP000008312"/>
    </source>
</evidence>
<dbReference type="GO" id="GO:0016460">
    <property type="term" value="C:myosin II complex"/>
    <property type="evidence" value="ECO:0007669"/>
    <property type="project" value="TreeGrafter"/>
</dbReference>
<evidence type="ECO:0000256" key="1">
    <source>
        <dbReference type="SAM" id="Coils"/>
    </source>
</evidence>
<organism evidence="3">
    <name type="scientific">Blastocystis hominis</name>
    <dbReference type="NCBI Taxonomy" id="12968"/>
    <lineage>
        <taxon>Eukaryota</taxon>
        <taxon>Sar</taxon>
        <taxon>Stramenopiles</taxon>
        <taxon>Bigyra</taxon>
        <taxon>Opalozoa</taxon>
        <taxon>Opalinata</taxon>
        <taxon>Blastocystidae</taxon>
        <taxon>Blastocystis</taxon>
    </lineage>
</organism>
<keyword evidence="4" id="KW-1185">Reference proteome</keyword>
<dbReference type="GO" id="GO:0005737">
    <property type="term" value="C:cytoplasm"/>
    <property type="evidence" value="ECO:0007669"/>
    <property type="project" value="TreeGrafter"/>
</dbReference>
<dbReference type="Gene3D" id="1.10.418.10">
    <property type="entry name" value="Calponin-like domain"/>
    <property type="match status" value="1"/>
</dbReference>
<evidence type="ECO:0000313" key="3">
    <source>
        <dbReference type="EMBL" id="CBK23554.2"/>
    </source>
</evidence>
<proteinExistence type="predicted"/>
<accession>D8M5V5</accession>
<dbReference type="InterPro" id="IPR001715">
    <property type="entry name" value="CH_dom"/>
</dbReference>
<reference evidence="3" key="1">
    <citation type="submission" date="2010-02" db="EMBL/GenBank/DDBJ databases">
        <title>Sequencing and annotation of the Blastocystis hominis genome.</title>
        <authorList>
            <person name="Wincker P."/>
        </authorList>
    </citation>
    <scope>NUCLEOTIDE SEQUENCE</scope>
    <source>
        <strain evidence="3">Singapore isolate B</strain>
    </source>
</reference>
<dbReference type="RefSeq" id="XP_012897602.1">
    <property type="nucleotide sequence ID" value="XM_013042148.1"/>
</dbReference>